<comment type="subcellular location">
    <subcellularLocation>
        <location evidence="3">Cytoplasm</location>
    </subcellularLocation>
    <subcellularLocation>
        <location evidence="2">Nucleus</location>
    </subcellularLocation>
</comment>
<evidence type="ECO:0000256" key="5">
    <source>
        <dbReference type="ARBA" id="ARBA00015519"/>
    </source>
</evidence>
<protein>
    <recommendedName>
        <fullName evidence="5">Putative nuclease HARBI1</fullName>
    </recommendedName>
    <alternativeName>
        <fullName evidence="11">Harbinger transposase-derived nuclease</fullName>
    </alternativeName>
</protein>
<evidence type="ECO:0000256" key="1">
    <source>
        <dbReference type="ARBA" id="ARBA00001968"/>
    </source>
</evidence>
<evidence type="ECO:0000256" key="8">
    <source>
        <dbReference type="ARBA" id="ARBA00022723"/>
    </source>
</evidence>
<dbReference type="GO" id="GO:0046872">
    <property type="term" value="F:metal ion binding"/>
    <property type="evidence" value="ECO:0007669"/>
    <property type="project" value="UniProtKB-KW"/>
</dbReference>
<evidence type="ECO:0000256" key="12">
    <source>
        <dbReference type="ARBA" id="ARBA00045850"/>
    </source>
</evidence>
<dbReference type="GO" id="GO:0005737">
    <property type="term" value="C:cytoplasm"/>
    <property type="evidence" value="ECO:0007669"/>
    <property type="project" value="UniProtKB-SubCell"/>
</dbReference>
<dbReference type="PANTHER" id="PTHR22930:SF286">
    <property type="entry name" value="NUCLEASE HARBI1"/>
    <property type="match status" value="1"/>
</dbReference>
<keyword evidence="13" id="KW-0472">Membrane</keyword>
<dbReference type="InterPro" id="IPR026103">
    <property type="entry name" value="HARBI1_animal"/>
</dbReference>
<reference evidence="15" key="1">
    <citation type="submission" date="2022-08" db="UniProtKB">
        <authorList>
            <consortium name="EnsemblMetazoa"/>
        </authorList>
    </citation>
    <scope>IDENTIFICATION</scope>
    <source>
        <strain evidence="15">05x7-T-G4-1.051#20</strain>
    </source>
</reference>
<evidence type="ECO:0000313" key="16">
    <source>
        <dbReference type="Proteomes" id="UP000005408"/>
    </source>
</evidence>
<sequence>MMKVNICRKCRICVSGFPNVVGCVDGTQIKIKAPNVNEGEYVNRKGFHSLNVQMVCGPDFCITNVVAKWPGSVHDSRIFKESVLCREFENGHIQGMLLGDSGYSLKTYLMTPYLNPTEAHMQRYNTAHCRTRVLIEQTFGVLKRRFSCLHSELRLSPQRACVAVVACCVLHNIGINRGDIISNSDDNDLNVAEDVDGVVDMGGNGKTVRDHIAPSNTSKCISLMSLLLFLLGGFLSAICWTGTLVLVHAVLHEASSDSGRWG</sequence>
<comment type="cofactor">
    <cofactor evidence="1">
        <name>a divalent metal cation</name>
        <dbReference type="ChEBI" id="CHEBI:60240"/>
    </cofactor>
</comment>
<evidence type="ECO:0000256" key="7">
    <source>
        <dbReference type="ARBA" id="ARBA00022722"/>
    </source>
</evidence>
<accession>A0A8W8MMS3</accession>
<dbReference type="AlphaFoldDB" id="A0A8W8MMS3"/>
<keyword evidence="6" id="KW-0963">Cytoplasm</keyword>
<dbReference type="GO" id="GO:0005634">
    <property type="term" value="C:nucleus"/>
    <property type="evidence" value="ECO:0007669"/>
    <property type="project" value="UniProtKB-SubCell"/>
</dbReference>
<dbReference type="Proteomes" id="UP000005408">
    <property type="component" value="Unassembled WGS sequence"/>
</dbReference>
<evidence type="ECO:0000256" key="13">
    <source>
        <dbReference type="SAM" id="Phobius"/>
    </source>
</evidence>
<organism evidence="15 16">
    <name type="scientific">Magallana gigas</name>
    <name type="common">Pacific oyster</name>
    <name type="synonym">Crassostrea gigas</name>
    <dbReference type="NCBI Taxonomy" id="29159"/>
    <lineage>
        <taxon>Eukaryota</taxon>
        <taxon>Metazoa</taxon>
        <taxon>Spiralia</taxon>
        <taxon>Lophotrochozoa</taxon>
        <taxon>Mollusca</taxon>
        <taxon>Bivalvia</taxon>
        <taxon>Autobranchia</taxon>
        <taxon>Pteriomorphia</taxon>
        <taxon>Ostreida</taxon>
        <taxon>Ostreoidea</taxon>
        <taxon>Ostreidae</taxon>
        <taxon>Magallana</taxon>
    </lineage>
</organism>
<keyword evidence="9" id="KW-0378">Hydrolase</keyword>
<proteinExistence type="inferred from homology"/>
<evidence type="ECO:0000259" key="14">
    <source>
        <dbReference type="Pfam" id="PF13359"/>
    </source>
</evidence>
<feature type="domain" description="DDE Tnp4" evidence="14">
    <location>
        <begin position="24"/>
        <end position="172"/>
    </location>
</feature>
<evidence type="ECO:0000256" key="6">
    <source>
        <dbReference type="ARBA" id="ARBA00022490"/>
    </source>
</evidence>
<keyword evidence="8" id="KW-0479">Metal-binding</keyword>
<comment type="function">
    <text evidence="12">Transposase-derived protein that may have nuclease activity. Does not have transposase activity.</text>
</comment>
<evidence type="ECO:0000256" key="3">
    <source>
        <dbReference type="ARBA" id="ARBA00004496"/>
    </source>
</evidence>
<keyword evidence="16" id="KW-1185">Reference proteome</keyword>
<evidence type="ECO:0000256" key="2">
    <source>
        <dbReference type="ARBA" id="ARBA00004123"/>
    </source>
</evidence>
<evidence type="ECO:0000256" key="9">
    <source>
        <dbReference type="ARBA" id="ARBA00022801"/>
    </source>
</evidence>
<feature type="transmembrane region" description="Helical" evidence="13">
    <location>
        <begin position="226"/>
        <end position="251"/>
    </location>
</feature>
<evidence type="ECO:0000313" key="15">
    <source>
        <dbReference type="EnsemblMetazoa" id="G34466.2:cds"/>
    </source>
</evidence>
<dbReference type="PANTHER" id="PTHR22930">
    <property type="match status" value="1"/>
</dbReference>
<evidence type="ECO:0000256" key="10">
    <source>
        <dbReference type="ARBA" id="ARBA00023242"/>
    </source>
</evidence>
<dbReference type="PRINTS" id="PR02086">
    <property type="entry name" value="PUTNUCHARBI1"/>
</dbReference>
<name>A0A8W8MMS3_MAGGI</name>
<dbReference type="InterPro" id="IPR027806">
    <property type="entry name" value="HARBI1_dom"/>
</dbReference>
<evidence type="ECO:0000256" key="4">
    <source>
        <dbReference type="ARBA" id="ARBA00006958"/>
    </source>
</evidence>
<dbReference type="GO" id="GO:0004518">
    <property type="term" value="F:nuclease activity"/>
    <property type="evidence" value="ECO:0007669"/>
    <property type="project" value="UniProtKB-KW"/>
</dbReference>
<dbReference type="GO" id="GO:0016787">
    <property type="term" value="F:hydrolase activity"/>
    <property type="evidence" value="ECO:0007669"/>
    <property type="project" value="UniProtKB-KW"/>
</dbReference>
<keyword evidence="13" id="KW-1133">Transmembrane helix</keyword>
<evidence type="ECO:0000256" key="11">
    <source>
        <dbReference type="ARBA" id="ARBA00030126"/>
    </source>
</evidence>
<dbReference type="EnsemblMetazoa" id="G34466.2">
    <property type="protein sequence ID" value="G34466.2:cds"/>
    <property type="gene ID" value="G34466"/>
</dbReference>
<keyword evidence="7" id="KW-0540">Nuclease</keyword>
<keyword evidence="13" id="KW-0812">Transmembrane</keyword>
<keyword evidence="10" id="KW-0539">Nucleus</keyword>
<dbReference type="Pfam" id="PF13359">
    <property type="entry name" value="DDE_Tnp_4"/>
    <property type="match status" value="1"/>
</dbReference>
<comment type="similarity">
    <text evidence="4">Belongs to the HARBI1 family.</text>
</comment>
<dbReference type="InterPro" id="IPR045249">
    <property type="entry name" value="HARBI1-like"/>
</dbReference>